<dbReference type="EMBL" id="MF600313">
    <property type="protein sequence ID" value="AVN58465.1"/>
    <property type="molecule type" value="Genomic_DNA"/>
</dbReference>
<protein>
    <recommendedName>
        <fullName evidence="2">Abi-like protein</fullName>
    </recommendedName>
</protein>
<reference evidence="1" key="1">
    <citation type="journal article" date="2018" name="Front. Microbiol.">
        <title>Beyond the Limits: tRNA Array Units in Mycobacterium Genomes.</title>
        <authorList>
            <person name="Morgado S.M."/>
            <person name="Vicente A.C."/>
        </authorList>
    </citation>
    <scope>NUCLEOTIDE SEQUENCE</scope>
    <source>
        <strain evidence="1">CBMA 213</strain>
        <plasmid evidence="1">pCBMA213_1</plasmid>
    </source>
</reference>
<geneLocation type="plasmid" evidence="1">
    <name>pCBMA213_1</name>
</geneLocation>
<organism evidence="1">
    <name type="scientific">Mycolicibacterium sp. CBMA 213</name>
    <dbReference type="NCBI Taxonomy" id="1968788"/>
    <lineage>
        <taxon>Bacteria</taxon>
        <taxon>Bacillati</taxon>
        <taxon>Actinomycetota</taxon>
        <taxon>Actinomycetes</taxon>
        <taxon>Mycobacteriales</taxon>
        <taxon>Mycobacteriaceae</taxon>
        <taxon>Mycolicibacterium</taxon>
    </lineage>
</organism>
<dbReference type="AlphaFoldDB" id="A0A343VRE1"/>
<proteinExistence type="predicted"/>
<gene>
    <name evidence="1" type="ORF">B5P44_p00170</name>
</gene>
<evidence type="ECO:0000313" key="1">
    <source>
        <dbReference type="EMBL" id="AVN58465.1"/>
    </source>
</evidence>
<accession>A0A343VRE1</accession>
<name>A0A343VRE1_9MYCO</name>
<keyword evidence="1" id="KW-0614">Plasmid</keyword>
<sequence length="269" mass="29668">MELAGSCPASMVKTVAINSRGCHTRVSTSPTTVLGCLPAARLAPYQQRCGNSDHELLVLYMWNNHLSAAFQEALATTEVILRCALDKALRSWNVAQPAPQGLTAPTSDWLEHPAPPLATIVNSRYRRELMAQATTARAKRAANHPRRHAAISHDDLIANTTFGLWKQLLPHRRGNASNIAVTGALWAQAVSAAFPNLRQDPNGYATSNRVRHLHALRNRVAHMENLLDVDIEARHRDIVQLLTAIDADLYQWAKASSRVLTIATMRPHP</sequence>
<evidence type="ECO:0008006" key="2">
    <source>
        <dbReference type="Google" id="ProtNLM"/>
    </source>
</evidence>